<protein>
    <submittedName>
        <fullName evidence="2">Uncharacterized protein</fullName>
    </submittedName>
</protein>
<comment type="caution">
    <text evidence="2">The sequence shown here is derived from an EMBL/GenBank/DDBJ whole genome shotgun (WGS) entry which is preliminary data.</text>
</comment>
<organism evidence="2 3">
    <name type="scientific">Araneus ventricosus</name>
    <name type="common">Orbweaver spider</name>
    <name type="synonym">Epeira ventricosa</name>
    <dbReference type="NCBI Taxonomy" id="182803"/>
    <lineage>
        <taxon>Eukaryota</taxon>
        <taxon>Metazoa</taxon>
        <taxon>Ecdysozoa</taxon>
        <taxon>Arthropoda</taxon>
        <taxon>Chelicerata</taxon>
        <taxon>Arachnida</taxon>
        <taxon>Araneae</taxon>
        <taxon>Araneomorphae</taxon>
        <taxon>Entelegynae</taxon>
        <taxon>Araneoidea</taxon>
        <taxon>Araneidae</taxon>
        <taxon>Araneus</taxon>
    </lineage>
</organism>
<evidence type="ECO:0000256" key="1">
    <source>
        <dbReference type="SAM" id="MobiDB-lite"/>
    </source>
</evidence>
<dbReference type="AlphaFoldDB" id="A0A4Y2BLK2"/>
<name>A0A4Y2BLK2_ARAVE</name>
<dbReference type="EMBL" id="BGPR01000083">
    <property type="protein sequence ID" value="GBL92064.1"/>
    <property type="molecule type" value="Genomic_DNA"/>
</dbReference>
<dbReference type="Proteomes" id="UP000499080">
    <property type="component" value="Unassembled WGS sequence"/>
</dbReference>
<reference evidence="2 3" key="1">
    <citation type="journal article" date="2019" name="Sci. Rep.">
        <title>Orb-weaving spider Araneus ventricosus genome elucidates the spidroin gene catalogue.</title>
        <authorList>
            <person name="Kono N."/>
            <person name="Nakamura H."/>
            <person name="Ohtoshi R."/>
            <person name="Moran D.A.P."/>
            <person name="Shinohara A."/>
            <person name="Yoshida Y."/>
            <person name="Fujiwara M."/>
            <person name="Mori M."/>
            <person name="Tomita M."/>
            <person name="Arakawa K."/>
        </authorList>
    </citation>
    <scope>NUCLEOTIDE SEQUENCE [LARGE SCALE GENOMIC DNA]</scope>
</reference>
<evidence type="ECO:0000313" key="3">
    <source>
        <dbReference type="Proteomes" id="UP000499080"/>
    </source>
</evidence>
<proteinExistence type="predicted"/>
<keyword evidence="3" id="KW-1185">Reference proteome</keyword>
<feature type="region of interest" description="Disordered" evidence="1">
    <location>
        <begin position="1"/>
        <end position="29"/>
    </location>
</feature>
<gene>
    <name evidence="2" type="ORF">AVEN_102611_1</name>
</gene>
<accession>A0A4Y2BLK2</accession>
<evidence type="ECO:0000313" key="2">
    <source>
        <dbReference type="EMBL" id="GBL92064.1"/>
    </source>
</evidence>
<sequence length="80" mass="9002">MPVVLPGFSNDRRHDSSRELPSRQSPATALPLPKEVRPVIGVEVTRPHTITLLTMEARTRLLILQFLIRELAVLPGVRKL</sequence>
<feature type="compositionally biased region" description="Basic and acidic residues" evidence="1">
    <location>
        <begin position="10"/>
        <end position="21"/>
    </location>
</feature>